<evidence type="ECO:0000256" key="1">
    <source>
        <dbReference type="ARBA" id="ARBA00023242"/>
    </source>
</evidence>
<dbReference type="Pfam" id="PF00172">
    <property type="entry name" value="Zn_clus"/>
    <property type="match status" value="1"/>
</dbReference>
<feature type="region of interest" description="Disordered" evidence="2">
    <location>
        <begin position="670"/>
        <end position="689"/>
    </location>
</feature>
<feature type="compositionally biased region" description="Basic and acidic residues" evidence="2">
    <location>
        <begin position="135"/>
        <end position="163"/>
    </location>
</feature>
<keyword evidence="5" id="KW-1185">Reference proteome</keyword>
<feature type="compositionally biased region" description="Polar residues" evidence="2">
    <location>
        <begin position="962"/>
        <end position="972"/>
    </location>
</feature>
<feature type="compositionally biased region" description="Polar residues" evidence="2">
    <location>
        <begin position="87"/>
        <end position="98"/>
    </location>
</feature>
<reference evidence="4" key="1">
    <citation type="journal article" date="2020" name="Stud. Mycol.">
        <title>101 Dothideomycetes genomes: a test case for predicting lifestyles and emergence of pathogens.</title>
        <authorList>
            <person name="Haridas S."/>
            <person name="Albert R."/>
            <person name="Binder M."/>
            <person name="Bloem J."/>
            <person name="Labutti K."/>
            <person name="Salamov A."/>
            <person name="Andreopoulos B."/>
            <person name="Baker S."/>
            <person name="Barry K."/>
            <person name="Bills G."/>
            <person name="Bluhm B."/>
            <person name="Cannon C."/>
            <person name="Castanera R."/>
            <person name="Culley D."/>
            <person name="Daum C."/>
            <person name="Ezra D."/>
            <person name="Gonzalez J."/>
            <person name="Henrissat B."/>
            <person name="Kuo A."/>
            <person name="Liang C."/>
            <person name="Lipzen A."/>
            <person name="Lutzoni F."/>
            <person name="Magnuson J."/>
            <person name="Mondo S."/>
            <person name="Nolan M."/>
            <person name="Ohm R."/>
            <person name="Pangilinan J."/>
            <person name="Park H.-J."/>
            <person name="Ramirez L."/>
            <person name="Alfaro M."/>
            <person name="Sun H."/>
            <person name="Tritt A."/>
            <person name="Yoshinaga Y."/>
            <person name="Zwiers L.-H."/>
            <person name="Turgeon B."/>
            <person name="Goodwin S."/>
            <person name="Spatafora J."/>
            <person name="Crous P."/>
            <person name="Grigoriev I."/>
        </authorList>
    </citation>
    <scope>NUCLEOTIDE SEQUENCE</scope>
    <source>
        <strain evidence="4">CBS 379.55</strain>
    </source>
</reference>
<feature type="compositionally biased region" description="Polar residues" evidence="2">
    <location>
        <begin position="924"/>
        <end position="939"/>
    </location>
</feature>
<accession>A0A6A6JRV6</accession>
<feature type="region of interest" description="Disordered" evidence="2">
    <location>
        <begin position="292"/>
        <end position="409"/>
    </location>
</feature>
<feature type="region of interest" description="Disordered" evidence="2">
    <location>
        <begin position="1023"/>
        <end position="1233"/>
    </location>
</feature>
<dbReference type="GO" id="GO:0000981">
    <property type="term" value="F:DNA-binding transcription factor activity, RNA polymerase II-specific"/>
    <property type="evidence" value="ECO:0007669"/>
    <property type="project" value="InterPro"/>
</dbReference>
<feature type="region of interest" description="Disordered" evidence="2">
    <location>
        <begin position="587"/>
        <end position="616"/>
    </location>
</feature>
<evidence type="ECO:0000313" key="4">
    <source>
        <dbReference type="EMBL" id="KAF2278995.1"/>
    </source>
</evidence>
<feature type="compositionally biased region" description="Polar residues" evidence="2">
    <location>
        <begin position="807"/>
        <end position="834"/>
    </location>
</feature>
<evidence type="ECO:0000313" key="5">
    <source>
        <dbReference type="Proteomes" id="UP000800097"/>
    </source>
</evidence>
<sequence>MEGVEDADSRGLDAKQTSSLCEAIEHVQEEQAVDAREKDDERMQIDTDEGGTTQQDGAQSQGSSADMSLLAPKSSVDTPDATIWPNEVSNGSNANGQETIEEDGAEHESRSLRDAMSAAVADSALLPLQQGTQEEDTRNAEAFLHQEQKDLEDVFSHEDKPEECLSNESHPEAALPNMEDLKIHDDGEHEDEPNQQFAADESVIVPNPSEVAHDERIEEPTEVSLPSVPTSDGVEAASPNIQPAYHVDQCDNQEKDDKHREVVEQPDMAMSQITQLSSAVADAVGFETGVNVQTTEPIGVMNRDKDLSFPDPSLRPAVQAENGVDDNNRPDPSIRPTLEDDSQTALRLSEHQPTIDDDDEDFQGVDPEYTDPPEAPESSTILPSVREEEDVSSPVDARPADTGHAGSMEQTLLSGLEEAAAEALMQLGSSHHYHDATAMDEGILSRDVLPDIRDILSTSPQARPNALADTNIGMGSTLNGGLTNPSFHNTNEMNPDLRRGSEVTSISTRPHNLTTMPSNTYPTMANQPPPPASTASALAAANTQSKPPRRAVACTECKRRKWKCARDPPRPELPCEPCRKANKTCVNPTQNGPKVATSSRSGLRSHAKSKGPSNDAVMGMQPPTGLEQQGGYSTAVSGDAFDRSASQQGGYPSARLDAVGVDIARSSQNMAPDAALRPGDYPLLSGRPDGDSFASDVNLITNPGNLPSSHAAAEQKISQLEDDDAGVIPDESAIQSMLARNTSSPSETAAALPEKRFIKFAKQSTPVPNIHQTLTALDTQTDPTLNLSLKSELEGQQTPEKADQKAKSPSSSTPKFTQFFESAGSLSLEQSATRNADEQQHLTQHLAVGSSKGGKRESLTDVTSELSEVPASLESPTKMVATGSGETTEPGNIEAFVEEQEEGKGKGKGKENATIEPEGDAAQQLLTRVPPTQSALTSTPMPKPKIPAPKPRSKLPLKRNRTLNTRVKNPSSSKRKDKDYKPGGGDGEQEDEGDHDSDGADEQDNTSPDKIYNGIVLNAAIAAPKTSDILSAPRGCTSTIGRAKPRASYPSSTRRQGLRNSTLAQAPAVNPSPAVEPTPAAPGTTAQQAPRSEDKNEAPPVRSLTPTDLKPRYGKRTTRADTLREKQAGTGDGAGKCGGVDVGTGGPPTATAMAPPPRVIVRKGKTTPPVAKEAASTVAAGSMKRKAQEEVSKSTGMKSPPRKRASRRVGERVEKGAEKAKKQTGGTAKKGGR</sequence>
<feature type="compositionally biased region" description="Basic and acidic residues" evidence="2">
    <location>
        <begin position="1118"/>
        <end position="1127"/>
    </location>
</feature>
<proteinExistence type="predicted"/>
<dbReference type="InterPro" id="IPR001138">
    <property type="entry name" value="Zn2Cys6_DnaBD"/>
</dbReference>
<dbReference type="PROSITE" id="PS50048">
    <property type="entry name" value="ZN2_CY6_FUNGAL_2"/>
    <property type="match status" value="1"/>
</dbReference>
<feature type="compositionally biased region" description="Acidic residues" evidence="2">
    <location>
        <begin position="987"/>
        <end position="1004"/>
    </location>
</feature>
<feature type="compositionally biased region" description="Polar residues" evidence="2">
    <location>
        <begin position="477"/>
        <end position="493"/>
    </location>
</feature>
<feature type="compositionally biased region" description="Polar residues" evidence="2">
    <location>
        <begin position="1049"/>
        <end position="1064"/>
    </location>
</feature>
<name>A0A6A6JRV6_WESOR</name>
<feature type="compositionally biased region" description="Basic residues" evidence="2">
    <location>
        <begin position="951"/>
        <end position="961"/>
    </location>
</feature>
<dbReference type="AlphaFoldDB" id="A0A6A6JRV6"/>
<dbReference type="InterPro" id="IPR036864">
    <property type="entry name" value="Zn2-C6_fun-type_DNA-bd_sf"/>
</dbReference>
<feature type="compositionally biased region" description="Basic and acidic residues" evidence="2">
    <location>
        <begin position="23"/>
        <end position="45"/>
    </location>
</feature>
<feature type="compositionally biased region" description="Low complexity" evidence="2">
    <location>
        <begin position="533"/>
        <end position="544"/>
    </location>
</feature>
<dbReference type="Gene3D" id="4.10.240.10">
    <property type="entry name" value="Zn(2)-C6 fungal-type DNA-binding domain"/>
    <property type="match status" value="1"/>
</dbReference>
<dbReference type="GeneID" id="54547072"/>
<feature type="compositionally biased region" description="Basic and acidic residues" evidence="2">
    <location>
        <begin position="1208"/>
        <end position="1221"/>
    </location>
</feature>
<keyword evidence="1" id="KW-0539">Nucleus</keyword>
<dbReference type="GO" id="GO:0008270">
    <property type="term" value="F:zinc ion binding"/>
    <property type="evidence" value="ECO:0007669"/>
    <property type="project" value="InterPro"/>
</dbReference>
<feature type="region of interest" description="Disordered" evidence="2">
    <location>
        <begin position="477"/>
        <end position="552"/>
    </location>
</feature>
<protein>
    <recommendedName>
        <fullName evidence="3">Zn(2)-C6 fungal-type domain-containing protein</fullName>
    </recommendedName>
</protein>
<dbReference type="SMART" id="SM00066">
    <property type="entry name" value="GAL4"/>
    <property type="match status" value="1"/>
</dbReference>
<feature type="compositionally biased region" description="Pro residues" evidence="2">
    <location>
        <begin position="941"/>
        <end position="950"/>
    </location>
</feature>
<feature type="compositionally biased region" description="Basic and acidic residues" evidence="2">
    <location>
        <begin position="902"/>
        <end position="913"/>
    </location>
</feature>
<feature type="compositionally biased region" description="Low complexity" evidence="2">
    <location>
        <begin position="1081"/>
        <end position="1090"/>
    </location>
</feature>
<evidence type="ECO:0000259" key="3">
    <source>
        <dbReference type="PROSITE" id="PS50048"/>
    </source>
</evidence>
<feature type="region of interest" description="Disordered" evidence="2">
    <location>
        <begin position="793"/>
        <end position="1011"/>
    </location>
</feature>
<feature type="compositionally biased region" description="Gly residues" evidence="2">
    <location>
        <begin position="1130"/>
        <end position="1146"/>
    </location>
</feature>
<evidence type="ECO:0000256" key="2">
    <source>
        <dbReference type="SAM" id="MobiDB-lite"/>
    </source>
</evidence>
<feature type="compositionally biased region" description="Polar residues" evidence="2">
    <location>
        <begin position="587"/>
        <end position="602"/>
    </location>
</feature>
<feature type="compositionally biased region" description="Low complexity" evidence="2">
    <location>
        <begin position="50"/>
        <end position="66"/>
    </location>
</feature>
<feature type="compositionally biased region" description="Acidic residues" evidence="2">
    <location>
        <begin position="355"/>
        <end position="371"/>
    </location>
</feature>
<dbReference type="RefSeq" id="XP_033656534.1">
    <property type="nucleotide sequence ID" value="XM_033793897.1"/>
</dbReference>
<feature type="compositionally biased region" description="Basic and acidic residues" evidence="2">
    <location>
        <begin position="248"/>
        <end position="260"/>
    </location>
</feature>
<organism evidence="4 5">
    <name type="scientific">Westerdykella ornata</name>
    <dbReference type="NCBI Taxonomy" id="318751"/>
    <lineage>
        <taxon>Eukaryota</taxon>
        <taxon>Fungi</taxon>
        <taxon>Dikarya</taxon>
        <taxon>Ascomycota</taxon>
        <taxon>Pezizomycotina</taxon>
        <taxon>Dothideomycetes</taxon>
        <taxon>Pleosporomycetidae</taxon>
        <taxon>Pleosporales</taxon>
        <taxon>Sporormiaceae</taxon>
        <taxon>Westerdykella</taxon>
    </lineage>
</organism>
<feature type="domain" description="Zn(2)-C6 fungal-type" evidence="3">
    <location>
        <begin position="553"/>
        <end position="587"/>
    </location>
</feature>
<dbReference type="EMBL" id="ML986487">
    <property type="protein sequence ID" value="KAF2278995.1"/>
    <property type="molecule type" value="Genomic_DNA"/>
</dbReference>
<gene>
    <name evidence="4" type="ORF">EI97DRAFT_224945</name>
</gene>
<feature type="region of interest" description="Disordered" evidence="2">
    <location>
        <begin position="1"/>
        <end position="260"/>
    </location>
</feature>
<feature type="compositionally biased region" description="Polar residues" evidence="2">
    <location>
        <begin position="502"/>
        <end position="524"/>
    </location>
</feature>
<dbReference type="SUPFAM" id="SSF57701">
    <property type="entry name" value="Zn2/Cys6 DNA-binding domain"/>
    <property type="match status" value="1"/>
</dbReference>
<dbReference type="Proteomes" id="UP000800097">
    <property type="component" value="Unassembled WGS sequence"/>
</dbReference>
<dbReference type="CDD" id="cd00067">
    <property type="entry name" value="GAL4"/>
    <property type="match status" value="1"/>
</dbReference>
<dbReference type="PROSITE" id="PS00463">
    <property type="entry name" value="ZN2_CY6_FUNGAL_1"/>
    <property type="match status" value="1"/>
</dbReference>